<dbReference type="CDD" id="cd06257">
    <property type="entry name" value="DnaJ"/>
    <property type="match status" value="1"/>
</dbReference>
<protein>
    <submittedName>
        <fullName evidence="5">DnaJ homolog subfamily A member 5</fullName>
    </submittedName>
</protein>
<dbReference type="Pfam" id="PF12874">
    <property type="entry name" value="zf-met"/>
    <property type="match status" value="1"/>
</dbReference>
<gene>
    <name evidence="5" type="ORF">FisN_20Hh078</name>
</gene>
<dbReference type="EMBL" id="BDSP01000204">
    <property type="protein sequence ID" value="GAX23872.1"/>
    <property type="molecule type" value="Genomic_DNA"/>
</dbReference>
<feature type="region of interest" description="Disordered" evidence="2">
    <location>
        <begin position="226"/>
        <end position="378"/>
    </location>
</feature>
<name>A0A1Z5KCL2_FISSO</name>
<dbReference type="InterPro" id="IPR051964">
    <property type="entry name" value="Chaperone_stress_response"/>
</dbReference>
<dbReference type="InterPro" id="IPR001623">
    <property type="entry name" value="DnaJ_domain"/>
</dbReference>
<dbReference type="InParanoid" id="A0A1Z5KCL2"/>
<evidence type="ECO:0000259" key="3">
    <source>
        <dbReference type="PROSITE" id="PS50076"/>
    </source>
</evidence>
<dbReference type="SUPFAM" id="SSF46565">
    <property type="entry name" value="Chaperone J-domain"/>
    <property type="match status" value="1"/>
</dbReference>
<dbReference type="SMART" id="SM00271">
    <property type="entry name" value="DnaJ"/>
    <property type="match status" value="1"/>
</dbReference>
<evidence type="ECO:0000259" key="4">
    <source>
        <dbReference type="PROSITE" id="PS50157"/>
    </source>
</evidence>
<dbReference type="PANTHER" id="PTHR44029">
    <property type="entry name" value="DNAJ HOMOLOG SUBFAMILY C MEMBER 21"/>
    <property type="match status" value="1"/>
</dbReference>
<dbReference type="Pfam" id="PF00226">
    <property type="entry name" value="DnaJ"/>
    <property type="match status" value="1"/>
</dbReference>
<dbReference type="Gene3D" id="1.10.287.110">
    <property type="entry name" value="DnaJ domain"/>
    <property type="match status" value="1"/>
</dbReference>
<reference evidence="5 6" key="1">
    <citation type="journal article" date="2015" name="Plant Cell">
        <title>Oil accumulation by the oleaginous diatom Fistulifera solaris as revealed by the genome and transcriptome.</title>
        <authorList>
            <person name="Tanaka T."/>
            <person name="Maeda Y."/>
            <person name="Veluchamy A."/>
            <person name="Tanaka M."/>
            <person name="Abida H."/>
            <person name="Marechal E."/>
            <person name="Bowler C."/>
            <person name="Muto M."/>
            <person name="Sunaga Y."/>
            <person name="Tanaka M."/>
            <person name="Yoshino T."/>
            <person name="Taniguchi T."/>
            <person name="Fukuda Y."/>
            <person name="Nemoto M."/>
            <person name="Matsumoto M."/>
            <person name="Wong P.S."/>
            <person name="Aburatani S."/>
            <person name="Fujibuchi W."/>
        </authorList>
    </citation>
    <scope>NUCLEOTIDE SEQUENCE [LARGE SCALE GENOMIC DNA]</scope>
    <source>
        <strain evidence="5 6">JPCC DA0580</strain>
    </source>
</reference>
<dbReference type="InterPro" id="IPR036869">
    <property type="entry name" value="J_dom_sf"/>
</dbReference>
<dbReference type="InterPro" id="IPR018253">
    <property type="entry name" value="DnaJ_domain_CS"/>
</dbReference>
<dbReference type="InterPro" id="IPR013087">
    <property type="entry name" value="Znf_C2H2_type"/>
</dbReference>
<dbReference type="Pfam" id="PF21884">
    <property type="entry name" value="ZUO1-like_ZHD"/>
    <property type="match status" value="1"/>
</dbReference>
<dbReference type="SUPFAM" id="SSF57667">
    <property type="entry name" value="beta-beta-alpha zinc fingers"/>
    <property type="match status" value="1"/>
</dbReference>
<dbReference type="InterPro" id="IPR054076">
    <property type="entry name" value="ZUO1-like_ZHD"/>
</dbReference>
<dbReference type="PROSITE" id="PS50157">
    <property type="entry name" value="ZINC_FINGER_C2H2_2"/>
    <property type="match status" value="1"/>
</dbReference>
<evidence type="ECO:0000313" key="5">
    <source>
        <dbReference type="EMBL" id="GAX23872.1"/>
    </source>
</evidence>
<dbReference type="PROSITE" id="PS00028">
    <property type="entry name" value="ZINC_FINGER_C2H2_1"/>
    <property type="match status" value="1"/>
</dbReference>
<dbReference type="OrthoDB" id="10250354at2759"/>
<keyword evidence="1" id="KW-0862">Zinc</keyword>
<dbReference type="AlphaFoldDB" id="A0A1Z5KCL2"/>
<evidence type="ECO:0000256" key="2">
    <source>
        <dbReference type="SAM" id="MobiDB-lite"/>
    </source>
</evidence>
<feature type="compositionally biased region" description="Basic and acidic residues" evidence="2">
    <location>
        <begin position="226"/>
        <end position="280"/>
    </location>
</feature>
<proteinExistence type="predicted"/>
<accession>A0A1Z5KCL2</accession>
<sequence>MTTETTIQCHYDVLGVEMQANAASIKKAHRQLALQHHPDKGGDPEVFKRIQEAYECLSDPAERQWYDEHRSAILQGWSTTDGTNANDLIFQVAPFLHPSCFSGFDDETSNGFYAVYGKVFAAIAREEAAASSESHLPVEFGNQKSDWSVVTAFYQAWESFASQLSFAWADVYDTLSEPNRRIRRAMDDANKKARKSARKDRNAEIQALVHFVKKRDLRVAQRAEEVRREKLQKEAASKREKALRKEEQKAAVEEWRQEAADRMAQMEEEDRQAGRIRLADLEDDDYEYGVGKKKKGKKNKKNKKNKNTEQSQEDEELQEENSEQAEGDIADDSNDLPNANAQFKVDSHGDERSSHGEVSNDGSPDVSSEEEEEEEPDFWRCECCRKDFKSAGQMENHMRSKKHKEAFKKYQAKNGE</sequence>
<feature type="compositionally biased region" description="Basic residues" evidence="2">
    <location>
        <begin position="291"/>
        <end position="305"/>
    </location>
</feature>
<dbReference type="PANTHER" id="PTHR44029:SF1">
    <property type="entry name" value="DNAJ HOMOLOG SUBFAMILY C MEMBER 21"/>
    <property type="match status" value="1"/>
</dbReference>
<evidence type="ECO:0000256" key="1">
    <source>
        <dbReference type="PROSITE-ProRule" id="PRU00042"/>
    </source>
</evidence>
<dbReference type="PROSITE" id="PS00636">
    <property type="entry name" value="DNAJ_1"/>
    <property type="match status" value="1"/>
</dbReference>
<evidence type="ECO:0000313" key="6">
    <source>
        <dbReference type="Proteomes" id="UP000198406"/>
    </source>
</evidence>
<feature type="domain" description="C2H2-type" evidence="4">
    <location>
        <begin position="379"/>
        <end position="403"/>
    </location>
</feature>
<organism evidence="5 6">
    <name type="scientific">Fistulifera solaris</name>
    <name type="common">Oleaginous diatom</name>
    <dbReference type="NCBI Taxonomy" id="1519565"/>
    <lineage>
        <taxon>Eukaryota</taxon>
        <taxon>Sar</taxon>
        <taxon>Stramenopiles</taxon>
        <taxon>Ochrophyta</taxon>
        <taxon>Bacillariophyta</taxon>
        <taxon>Bacillariophyceae</taxon>
        <taxon>Bacillariophycidae</taxon>
        <taxon>Naviculales</taxon>
        <taxon>Naviculaceae</taxon>
        <taxon>Fistulifera</taxon>
    </lineage>
</organism>
<feature type="compositionally biased region" description="Basic and acidic residues" evidence="2">
    <location>
        <begin position="345"/>
        <end position="355"/>
    </location>
</feature>
<dbReference type="PROSITE" id="PS50076">
    <property type="entry name" value="DNAJ_2"/>
    <property type="match status" value="1"/>
</dbReference>
<dbReference type="Proteomes" id="UP000198406">
    <property type="component" value="Unassembled WGS sequence"/>
</dbReference>
<feature type="compositionally biased region" description="Polar residues" evidence="2">
    <location>
        <begin position="356"/>
        <end position="366"/>
    </location>
</feature>
<dbReference type="Gene3D" id="3.30.160.60">
    <property type="entry name" value="Classic Zinc Finger"/>
    <property type="match status" value="1"/>
</dbReference>
<feature type="domain" description="J" evidence="3">
    <location>
        <begin position="9"/>
        <end position="70"/>
    </location>
</feature>
<dbReference type="InterPro" id="IPR036236">
    <property type="entry name" value="Znf_C2H2_sf"/>
</dbReference>
<keyword evidence="1" id="KW-0863">Zinc-finger</keyword>
<feature type="compositionally biased region" description="Acidic residues" evidence="2">
    <location>
        <begin position="311"/>
        <end position="334"/>
    </location>
</feature>
<keyword evidence="6" id="KW-1185">Reference proteome</keyword>
<keyword evidence="1" id="KW-0479">Metal-binding</keyword>
<comment type="caution">
    <text evidence="5">The sequence shown here is derived from an EMBL/GenBank/DDBJ whole genome shotgun (WGS) entry which is preliminary data.</text>
</comment>
<dbReference type="PRINTS" id="PR00625">
    <property type="entry name" value="JDOMAIN"/>
</dbReference>
<dbReference type="GO" id="GO:0005737">
    <property type="term" value="C:cytoplasm"/>
    <property type="evidence" value="ECO:0007669"/>
    <property type="project" value="TreeGrafter"/>
</dbReference>
<dbReference type="GO" id="GO:0008270">
    <property type="term" value="F:zinc ion binding"/>
    <property type="evidence" value="ECO:0007669"/>
    <property type="project" value="UniProtKB-KW"/>
</dbReference>
<feature type="region of interest" description="Disordered" evidence="2">
    <location>
        <begin position="391"/>
        <end position="416"/>
    </location>
</feature>
<feature type="compositionally biased region" description="Acidic residues" evidence="2">
    <location>
        <begin position="367"/>
        <end position="376"/>
    </location>
</feature>